<evidence type="ECO:0000256" key="1">
    <source>
        <dbReference type="SAM" id="MobiDB-lite"/>
    </source>
</evidence>
<gene>
    <name evidence="3" type="ORF">HCN56_06625</name>
</gene>
<sequence length="234" mass="25301">MNCRPRHAHRRTTTALATVAAAALLLSACGSDGAEEEIAGADRGETQDDDAANDAPDSGTDAEADAADAEGEDATDRPEIEVADSLQLVFDGPEPESDLEQAILRDNAEHLRAVYSVVTSHDLEKSQIGFYAKGESLQWDLDLVEGFIEDGETSHGVMRYFDRSVEVINDRAAVVSFCRDYSEISTVDFASGERIDGPDPDAPPTRNTFRLELSESGVWQATERESDTSDGACR</sequence>
<reference evidence="3 4" key="1">
    <citation type="submission" date="2020-03" db="EMBL/GenBank/DDBJ databases">
        <title>Draft genome of Streptomyces sp. ventii, isolated from the Axial Seamount in the Pacific Ocean, and resequencing of the two type strains Streptomyces lonarensis strain NCL 716 and Streptomyces bohaiensis strain 11A07.</title>
        <authorList>
            <person name="Loughran R.M."/>
            <person name="Pfannmuller K.M."/>
            <person name="Wasson B.J."/>
            <person name="Deadmond M.C."/>
            <person name="Paddock B.E."/>
            <person name="Koyack M.J."/>
            <person name="Gallegos D.A."/>
            <person name="Mitchell E.A."/>
            <person name="Ushijima B."/>
            <person name="Saw J.H."/>
            <person name="Mcphail K.L."/>
            <person name="Videau P."/>
        </authorList>
    </citation>
    <scope>NUCLEOTIDE SEQUENCE [LARGE SCALE GENOMIC DNA]</scope>
    <source>
        <strain evidence="3 4">NCL716</strain>
    </source>
</reference>
<dbReference type="EMBL" id="JAAVJD010000030">
    <property type="protein sequence ID" value="NJQ05258.1"/>
    <property type="molecule type" value="Genomic_DNA"/>
</dbReference>
<dbReference type="Proteomes" id="UP000578686">
    <property type="component" value="Unassembled WGS sequence"/>
</dbReference>
<evidence type="ECO:0008006" key="5">
    <source>
        <dbReference type="Google" id="ProtNLM"/>
    </source>
</evidence>
<feature type="region of interest" description="Disordered" evidence="1">
    <location>
        <begin position="34"/>
        <end position="79"/>
    </location>
</feature>
<evidence type="ECO:0000313" key="3">
    <source>
        <dbReference type="EMBL" id="NJQ05258.1"/>
    </source>
</evidence>
<feature type="signal peptide" evidence="2">
    <location>
        <begin position="1"/>
        <end position="34"/>
    </location>
</feature>
<protein>
    <recommendedName>
        <fullName evidence="5">Lipoprotein</fullName>
    </recommendedName>
</protein>
<name>A0A7X6CZG2_9ACTN</name>
<feature type="compositionally biased region" description="Acidic residues" evidence="1">
    <location>
        <begin position="60"/>
        <end position="73"/>
    </location>
</feature>
<keyword evidence="4" id="KW-1185">Reference proteome</keyword>
<evidence type="ECO:0000313" key="4">
    <source>
        <dbReference type="Proteomes" id="UP000578686"/>
    </source>
</evidence>
<proteinExistence type="predicted"/>
<evidence type="ECO:0000256" key="2">
    <source>
        <dbReference type="SAM" id="SignalP"/>
    </source>
</evidence>
<organism evidence="3 4">
    <name type="scientific">Streptomyces lonarensis</name>
    <dbReference type="NCBI Taxonomy" id="700599"/>
    <lineage>
        <taxon>Bacteria</taxon>
        <taxon>Bacillati</taxon>
        <taxon>Actinomycetota</taxon>
        <taxon>Actinomycetes</taxon>
        <taxon>Kitasatosporales</taxon>
        <taxon>Streptomycetaceae</taxon>
        <taxon>Streptomyces</taxon>
    </lineage>
</organism>
<feature type="chain" id="PRO_5039666374" description="Lipoprotein" evidence="2">
    <location>
        <begin position="35"/>
        <end position="234"/>
    </location>
</feature>
<dbReference type="AlphaFoldDB" id="A0A7X6CZG2"/>
<comment type="caution">
    <text evidence="3">The sequence shown here is derived from an EMBL/GenBank/DDBJ whole genome shotgun (WGS) entry which is preliminary data.</text>
</comment>
<dbReference type="PROSITE" id="PS51257">
    <property type="entry name" value="PROKAR_LIPOPROTEIN"/>
    <property type="match status" value="1"/>
</dbReference>
<dbReference type="RefSeq" id="WP_167968546.1">
    <property type="nucleotide sequence ID" value="NZ_BHZG01000311.1"/>
</dbReference>
<accession>A0A7X6CZG2</accession>
<keyword evidence="2" id="KW-0732">Signal</keyword>